<evidence type="ECO:0000256" key="3">
    <source>
        <dbReference type="PROSITE-ProRule" id="PRU00557"/>
    </source>
</evidence>
<keyword evidence="2" id="KW-0758">Storage protein</keyword>
<feature type="domain" description="Vitellogenin" evidence="4">
    <location>
        <begin position="16"/>
        <end position="338"/>
    </location>
</feature>
<dbReference type="PROSITE" id="PS51211">
    <property type="entry name" value="VITELLOGENIN"/>
    <property type="match status" value="1"/>
</dbReference>
<dbReference type="SUPFAM" id="SSF56968">
    <property type="entry name" value="Lipovitellin-phosvitin complex, beta-sheet shell regions"/>
    <property type="match status" value="1"/>
</dbReference>
<evidence type="ECO:0000259" key="4">
    <source>
        <dbReference type="PROSITE" id="PS51211"/>
    </source>
</evidence>
<name>A0A2G8JVG2_STIJA</name>
<dbReference type="InterPro" id="IPR015819">
    <property type="entry name" value="Lipid_transp_b-sht_shell"/>
</dbReference>
<keyword evidence="1" id="KW-0732">Signal</keyword>
<protein>
    <submittedName>
        <fullName evidence="5">Putative apolipophorins-like</fullName>
    </submittedName>
</protein>
<comment type="caution">
    <text evidence="3">Lacks conserved residue(s) required for the propagation of feature annotation.</text>
</comment>
<dbReference type="Proteomes" id="UP000230750">
    <property type="component" value="Unassembled WGS sequence"/>
</dbReference>
<evidence type="ECO:0000256" key="1">
    <source>
        <dbReference type="ARBA" id="ARBA00022729"/>
    </source>
</evidence>
<evidence type="ECO:0000313" key="5">
    <source>
        <dbReference type="EMBL" id="PIK39675.1"/>
    </source>
</evidence>
<keyword evidence="6" id="KW-1185">Reference proteome</keyword>
<evidence type="ECO:0000313" key="6">
    <source>
        <dbReference type="Proteomes" id="UP000230750"/>
    </source>
</evidence>
<dbReference type="InterPro" id="IPR015816">
    <property type="entry name" value="Vitellinogen_b-sht_N"/>
</dbReference>
<dbReference type="GO" id="GO:0005319">
    <property type="term" value="F:lipid transporter activity"/>
    <property type="evidence" value="ECO:0007669"/>
    <property type="project" value="InterPro"/>
</dbReference>
<accession>A0A2G8JVG2</accession>
<proteinExistence type="predicted"/>
<gene>
    <name evidence="5" type="ORF">BSL78_23480</name>
</gene>
<organism evidence="5 6">
    <name type="scientific">Stichopus japonicus</name>
    <name type="common">Sea cucumber</name>
    <dbReference type="NCBI Taxonomy" id="307972"/>
    <lineage>
        <taxon>Eukaryota</taxon>
        <taxon>Metazoa</taxon>
        <taxon>Echinodermata</taxon>
        <taxon>Eleutherozoa</taxon>
        <taxon>Echinozoa</taxon>
        <taxon>Holothuroidea</taxon>
        <taxon>Aspidochirotacea</taxon>
        <taxon>Aspidochirotida</taxon>
        <taxon>Stichopodidae</taxon>
        <taxon>Apostichopus</taxon>
    </lineage>
</organism>
<dbReference type="InterPro" id="IPR050733">
    <property type="entry name" value="Vitellogenin/Apolipophorin"/>
</dbReference>
<evidence type="ECO:0000256" key="2">
    <source>
        <dbReference type="ARBA" id="ARBA00022761"/>
    </source>
</evidence>
<dbReference type="OrthoDB" id="6484170at2759"/>
<comment type="caution">
    <text evidence="5">The sequence shown here is derived from an EMBL/GenBank/DDBJ whole genome shotgun (WGS) entry which is preliminary data.</text>
</comment>
<dbReference type="PANTHER" id="PTHR23345:SF15">
    <property type="entry name" value="VITELLOGENIN 1-RELATED"/>
    <property type="match status" value="1"/>
</dbReference>
<dbReference type="EMBL" id="MRZV01001213">
    <property type="protein sequence ID" value="PIK39675.1"/>
    <property type="molecule type" value="Genomic_DNA"/>
</dbReference>
<feature type="non-terminal residue" evidence="5">
    <location>
        <position position="1"/>
    </location>
</feature>
<dbReference type="PANTHER" id="PTHR23345">
    <property type="entry name" value="VITELLOGENIN-RELATED"/>
    <property type="match status" value="1"/>
</dbReference>
<dbReference type="Gene3D" id="2.30.230.10">
    <property type="entry name" value="Lipovitellin, beta-sheet shell regions, chain A"/>
    <property type="match status" value="1"/>
</dbReference>
<dbReference type="Pfam" id="PF01347">
    <property type="entry name" value="Vitellogenin_N"/>
    <property type="match status" value="1"/>
</dbReference>
<dbReference type="InterPro" id="IPR001747">
    <property type="entry name" value="Vitellogenin_N"/>
</dbReference>
<dbReference type="AlphaFoldDB" id="A0A2G8JVG2"/>
<reference evidence="5 6" key="1">
    <citation type="journal article" date="2017" name="PLoS Biol.">
        <title>The sea cucumber genome provides insights into morphological evolution and visceral regeneration.</title>
        <authorList>
            <person name="Zhang X."/>
            <person name="Sun L."/>
            <person name="Yuan J."/>
            <person name="Sun Y."/>
            <person name="Gao Y."/>
            <person name="Zhang L."/>
            <person name="Li S."/>
            <person name="Dai H."/>
            <person name="Hamel J.F."/>
            <person name="Liu C."/>
            <person name="Yu Y."/>
            <person name="Liu S."/>
            <person name="Lin W."/>
            <person name="Guo K."/>
            <person name="Jin S."/>
            <person name="Xu P."/>
            <person name="Storey K.B."/>
            <person name="Huan P."/>
            <person name="Zhang T."/>
            <person name="Zhou Y."/>
            <person name="Zhang J."/>
            <person name="Lin C."/>
            <person name="Li X."/>
            <person name="Xing L."/>
            <person name="Huo D."/>
            <person name="Sun M."/>
            <person name="Wang L."/>
            <person name="Mercier A."/>
            <person name="Li F."/>
            <person name="Yang H."/>
            <person name="Xiang J."/>
        </authorList>
    </citation>
    <scope>NUCLEOTIDE SEQUENCE [LARGE SCALE GENOMIC DNA]</scope>
    <source>
        <strain evidence="5">Shaxun</strain>
        <tissue evidence="5">Muscle</tissue>
    </source>
</reference>
<sequence length="338" mass="37587">PLSGQCDTKCIAPSGFDEGRTYVYSYNTETDSSIQQEEYGSSKLTVNCEARLEVLGTCEIVLELRDVSVQETDGNGDTITSPNEESFREHLTRNRLRFGMQRGTVTSVCPSPDEAVWVTNFKRGVLSALQLTLPSIRSESETIIESTVSGKCPTNVFSEEEGMVTKHKDFTKCEGRYNMDAIIPGIQLVPYAPSTNAITSEQQCRQEHNGDYVTFSECRERHILFPIADPPTGPISTVSQRLTFDRIIKAPSNHIVERIEDRKSILYEHHIHMEEGKTDSTRANQLVSDLCESLTNGVDTGTAKLYNSVIHEMRRLEANTLAGVLASATCEGYQSSLE</sequence>
<dbReference type="STRING" id="307972.A0A2G8JVG2"/>